<dbReference type="GO" id="GO:0008320">
    <property type="term" value="F:protein transmembrane transporter activity"/>
    <property type="evidence" value="ECO:0007669"/>
    <property type="project" value="TreeGrafter"/>
</dbReference>
<reference evidence="9 10" key="1">
    <citation type="submission" date="2015-11" db="EMBL/GenBank/DDBJ databases">
        <authorList>
            <person name="Sahl J."/>
            <person name="Wagner D."/>
            <person name="Keim P."/>
        </authorList>
    </citation>
    <scope>NUCLEOTIDE SEQUENCE [LARGE SCALE GENOMIC DNA]</scope>
    <source>
        <strain evidence="9 10">AZ-4-2-10-S1-D7</strain>
    </source>
</reference>
<dbReference type="InterPro" id="IPR051544">
    <property type="entry name" value="TPS_OM_transporter"/>
</dbReference>
<dbReference type="PANTHER" id="PTHR34597:SF3">
    <property type="entry name" value="OUTER MEMBRANE TRANSPORTER CDIB"/>
    <property type="match status" value="1"/>
</dbReference>
<accession>A0AAW3PUY6</accession>
<protein>
    <submittedName>
        <fullName evidence="9">Peptide ABC transporter permease</fullName>
    </submittedName>
</protein>
<evidence type="ECO:0000256" key="4">
    <source>
        <dbReference type="SAM" id="MobiDB-lite"/>
    </source>
</evidence>
<evidence type="ECO:0000259" key="7">
    <source>
        <dbReference type="Pfam" id="PF08479"/>
    </source>
</evidence>
<dbReference type="InterPro" id="IPR035251">
    <property type="entry name" value="ShlB_POTRA"/>
</dbReference>
<dbReference type="Gene3D" id="3.10.20.310">
    <property type="entry name" value="membrane protein fhac"/>
    <property type="match status" value="1"/>
</dbReference>
<evidence type="ECO:0000256" key="5">
    <source>
        <dbReference type="SAM" id="SignalP"/>
    </source>
</evidence>
<dbReference type="GO" id="GO:0046819">
    <property type="term" value="P:protein secretion by the type V secretion system"/>
    <property type="evidence" value="ECO:0007669"/>
    <property type="project" value="TreeGrafter"/>
</dbReference>
<dbReference type="Proteomes" id="UP000070434">
    <property type="component" value="Unassembled WGS sequence"/>
</dbReference>
<proteinExistence type="predicted"/>
<dbReference type="EMBL" id="LNJP01000003">
    <property type="protein sequence ID" value="KWZ32286.1"/>
    <property type="molecule type" value="Genomic_DNA"/>
</dbReference>
<feature type="signal peptide" evidence="5">
    <location>
        <begin position="1"/>
        <end position="21"/>
    </location>
</feature>
<dbReference type="RefSeq" id="WP_060968516.1">
    <property type="nucleotide sequence ID" value="NZ_LNJP01000003.1"/>
</dbReference>
<feature type="domain" description="ShlB POTRA" evidence="8">
    <location>
        <begin position="153"/>
        <end position="205"/>
    </location>
</feature>
<feature type="domain" description="Polypeptide-transport-associated ShlB-type" evidence="7">
    <location>
        <begin position="79"/>
        <end position="151"/>
    </location>
</feature>
<feature type="domain" description="Haemolysin activator HlyB C-terminal" evidence="6">
    <location>
        <begin position="210"/>
        <end position="526"/>
    </location>
</feature>
<organism evidence="9 10">
    <name type="scientific">Burkholderia anthina</name>
    <dbReference type="NCBI Taxonomy" id="179879"/>
    <lineage>
        <taxon>Bacteria</taxon>
        <taxon>Pseudomonadati</taxon>
        <taxon>Pseudomonadota</taxon>
        <taxon>Betaproteobacteria</taxon>
        <taxon>Burkholderiales</taxon>
        <taxon>Burkholderiaceae</taxon>
        <taxon>Burkholderia</taxon>
        <taxon>Burkholderia cepacia complex</taxon>
    </lineage>
</organism>
<keyword evidence="2" id="KW-0812">Transmembrane</keyword>
<dbReference type="PIRSF" id="PIRSF029745">
    <property type="entry name" value="FhaC"/>
    <property type="match status" value="1"/>
</dbReference>
<comment type="caution">
    <text evidence="9">The sequence shown here is derived from an EMBL/GenBank/DDBJ whole genome shotgun (WGS) entry which is preliminary data.</text>
</comment>
<dbReference type="AlphaFoldDB" id="A0AAW3PUY6"/>
<evidence type="ECO:0000256" key="3">
    <source>
        <dbReference type="ARBA" id="ARBA00023237"/>
    </source>
</evidence>
<gene>
    <name evidence="9" type="ORF">WS64_29210</name>
</gene>
<evidence type="ECO:0000313" key="10">
    <source>
        <dbReference type="Proteomes" id="UP000070434"/>
    </source>
</evidence>
<evidence type="ECO:0000256" key="2">
    <source>
        <dbReference type="ARBA" id="ARBA00022692"/>
    </source>
</evidence>
<keyword evidence="5" id="KW-0732">Signal</keyword>
<dbReference type="InterPro" id="IPR027282">
    <property type="entry name" value="TPS"/>
</dbReference>
<keyword evidence="1" id="KW-1134">Transmembrane beta strand</keyword>
<evidence type="ECO:0000259" key="6">
    <source>
        <dbReference type="Pfam" id="PF03865"/>
    </source>
</evidence>
<dbReference type="Pfam" id="PF03865">
    <property type="entry name" value="ShlB"/>
    <property type="match status" value="1"/>
</dbReference>
<evidence type="ECO:0000259" key="8">
    <source>
        <dbReference type="Pfam" id="PF17287"/>
    </source>
</evidence>
<dbReference type="InterPro" id="IPR013686">
    <property type="entry name" value="Polypept-transport_assoc_ShlB"/>
</dbReference>
<dbReference type="Pfam" id="PF08479">
    <property type="entry name" value="POTRA_2"/>
    <property type="match status" value="1"/>
</dbReference>
<keyword evidence="1" id="KW-0472">Membrane</keyword>
<dbReference type="InterPro" id="IPR005565">
    <property type="entry name" value="Hemolysn_activator_HlyB_C"/>
</dbReference>
<sequence>MKKRETSAALISALASVSTFAQGVPPSEITSGPQIQRLQQQQLDATKELNPRPTVLTPTEGEKASTTGVDNLPLDNPCFPIKAIALEDNAFAWLARFLQPVVGQCVGKAALKQIQDAANNALIDRGYVTSRVLVPGQSLQSGTLTLRVVPGRISDIRAGKPTIGWTRAALPASAGALLNQRDIDQGLENVRRLQSQSDATFDIAPGMNPGDSELVFHPGTGKRWHAVIGADNAGLDSTGKYELSGSFTFDSPFHLYDQLQIAGTTNANIGASGKGNQSVSANYSVPIGYAMLTLNASRSRYKQTVAGFDEPIEYSGVQSQLQAGLSGVIYRNAHARTEIHGNLFHKISRNAIDGVDIPVQHRDIIGYELGIAHRQYIGNVVLDGSFAWRASLPGLSSHSGTVVGTPDFDGKTQVELASLGAQVPFRIGSQAFSYQFGWNMQNARTPLTPSDYFTIGTRYAVRGFDQQLTLAAESGWVVSNELDWYVPTPVGTQALYAGIDAGRVRGPAAQYLLGETLVGAVVGMRGNLAPKNVLGAALNYDVSLGFPLSKPEGFKTGSPTLLFQVSTLF</sequence>
<name>A0AAW3PUY6_9BURK</name>
<dbReference type="Pfam" id="PF17287">
    <property type="entry name" value="POTRA_3"/>
    <property type="match status" value="1"/>
</dbReference>
<evidence type="ECO:0000313" key="9">
    <source>
        <dbReference type="EMBL" id="KWZ32286.1"/>
    </source>
</evidence>
<dbReference type="Gene3D" id="2.40.160.50">
    <property type="entry name" value="membrane protein fhac: a member of the omp85/tpsb transporter family"/>
    <property type="match status" value="1"/>
</dbReference>
<keyword evidence="3" id="KW-0998">Cell outer membrane</keyword>
<feature type="region of interest" description="Disordered" evidence="4">
    <location>
        <begin position="46"/>
        <end position="69"/>
    </location>
</feature>
<evidence type="ECO:0000256" key="1">
    <source>
        <dbReference type="ARBA" id="ARBA00022452"/>
    </source>
</evidence>
<dbReference type="GO" id="GO:0098046">
    <property type="term" value="C:type V protein secretion system complex"/>
    <property type="evidence" value="ECO:0007669"/>
    <property type="project" value="TreeGrafter"/>
</dbReference>
<dbReference type="PANTHER" id="PTHR34597">
    <property type="entry name" value="SLR1661 PROTEIN"/>
    <property type="match status" value="1"/>
</dbReference>
<feature type="chain" id="PRO_5043453129" evidence="5">
    <location>
        <begin position="22"/>
        <end position="569"/>
    </location>
</feature>